<reference evidence="1" key="2">
    <citation type="journal article" date="2015" name="Data Brief">
        <title>Shoot transcriptome of the giant reed, Arundo donax.</title>
        <authorList>
            <person name="Barrero R.A."/>
            <person name="Guerrero F.D."/>
            <person name="Moolhuijzen P."/>
            <person name="Goolsby J.A."/>
            <person name="Tidwell J."/>
            <person name="Bellgard S.E."/>
            <person name="Bellgard M.I."/>
        </authorList>
    </citation>
    <scope>NUCLEOTIDE SEQUENCE</scope>
    <source>
        <tissue evidence="1">Shoot tissue taken approximately 20 cm above the soil surface</tissue>
    </source>
</reference>
<evidence type="ECO:0000313" key="1">
    <source>
        <dbReference type="EMBL" id="JAD59580.1"/>
    </source>
</evidence>
<proteinExistence type="predicted"/>
<reference evidence="1" key="1">
    <citation type="submission" date="2014-09" db="EMBL/GenBank/DDBJ databases">
        <authorList>
            <person name="Magalhaes I.L.F."/>
            <person name="Oliveira U."/>
            <person name="Santos F.R."/>
            <person name="Vidigal T.H.D.A."/>
            <person name="Brescovit A.D."/>
            <person name="Santos A.J."/>
        </authorList>
    </citation>
    <scope>NUCLEOTIDE SEQUENCE</scope>
    <source>
        <tissue evidence="1">Shoot tissue taken approximately 20 cm above the soil surface</tissue>
    </source>
</reference>
<organism evidence="1">
    <name type="scientific">Arundo donax</name>
    <name type="common">Giant reed</name>
    <name type="synonym">Donax arundinaceus</name>
    <dbReference type="NCBI Taxonomy" id="35708"/>
    <lineage>
        <taxon>Eukaryota</taxon>
        <taxon>Viridiplantae</taxon>
        <taxon>Streptophyta</taxon>
        <taxon>Embryophyta</taxon>
        <taxon>Tracheophyta</taxon>
        <taxon>Spermatophyta</taxon>
        <taxon>Magnoliopsida</taxon>
        <taxon>Liliopsida</taxon>
        <taxon>Poales</taxon>
        <taxon>Poaceae</taxon>
        <taxon>PACMAD clade</taxon>
        <taxon>Arundinoideae</taxon>
        <taxon>Arundineae</taxon>
        <taxon>Arundo</taxon>
    </lineage>
</organism>
<dbReference type="EMBL" id="GBRH01238315">
    <property type="protein sequence ID" value="JAD59580.1"/>
    <property type="molecule type" value="Transcribed_RNA"/>
</dbReference>
<name>A0A0A9BEC6_ARUDO</name>
<dbReference type="AlphaFoldDB" id="A0A0A9BEC6"/>
<accession>A0A0A9BEC6</accession>
<protein>
    <submittedName>
        <fullName evidence="1">Uncharacterized protein</fullName>
    </submittedName>
</protein>
<sequence>MSVCILSNTMLIVTTRPKIEVACLVHLCSFNILGSKLTKAN</sequence>